<dbReference type="PROSITE" id="PS50137">
    <property type="entry name" value="DS_RBD"/>
    <property type="match status" value="1"/>
</dbReference>
<comment type="subcellular location">
    <subcellularLocation>
        <location evidence="8">Cytoplasm</location>
    </subcellularLocation>
</comment>
<comment type="function">
    <text evidence="8">Digests double-stranded RNA. Involved in the processing of primary rRNA transcript to yield the immediate precursors to the large and small rRNAs (23S and 16S). Processes some mRNAs, and tRNAs when they are encoded in the rRNA operon. Processes pre-crRNA and tracrRNA of type II CRISPR loci if present in the organism.</text>
</comment>
<dbReference type="EMBL" id="JAAWWK010000002">
    <property type="protein sequence ID" value="NKI17091.1"/>
    <property type="molecule type" value="Genomic_DNA"/>
</dbReference>
<dbReference type="CDD" id="cd10845">
    <property type="entry name" value="DSRM_RNAse_III_family"/>
    <property type="match status" value="1"/>
</dbReference>
<keyword evidence="8" id="KW-0698">rRNA processing</keyword>
<dbReference type="SMART" id="SM00535">
    <property type="entry name" value="RIBOc"/>
    <property type="match status" value="1"/>
</dbReference>
<keyword evidence="6 8" id="KW-0378">Hydrolase</keyword>
<evidence type="ECO:0000259" key="9">
    <source>
        <dbReference type="PROSITE" id="PS50137"/>
    </source>
</evidence>
<evidence type="ECO:0000256" key="7">
    <source>
        <dbReference type="ARBA" id="ARBA00022884"/>
    </source>
</evidence>
<evidence type="ECO:0000256" key="8">
    <source>
        <dbReference type="HAMAP-Rule" id="MF_00104"/>
    </source>
</evidence>
<keyword evidence="4 8" id="KW-0540">Nuclease</keyword>
<evidence type="ECO:0000256" key="3">
    <source>
        <dbReference type="ARBA" id="ARBA00022664"/>
    </source>
</evidence>
<dbReference type="InterPro" id="IPR000999">
    <property type="entry name" value="RNase_III_dom"/>
</dbReference>
<dbReference type="EC" id="3.1.26.3" evidence="8"/>
<keyword evidence="8" id="KW-0963">Cytoplasm</keyword>
<feature type="active site" evidence="8">
    <location>
        <position position="112"/>
    </location>
</feature>
<evidence type="ECO:0000313" key="11">
    <source>
        <dbReference type="EMBL" id="NKI17091.1"/>
    </source>
</evidence>
<keyword evidence="12" id="KW-1185">Reference proteome</keyword>
<keyword evidence="8" id="KW-0479">Metal-binding</keyword>
<dbReference type="Gene3D" id="1.10.1520.10">
    <property type="entry name" value="Ribonuclease III domain"/>
    <property type="match status" value="1"/>
</dbReference>
<feature type="active site" evidence="8">
    <location>
        <position position="40"/>
    </location>
</feature>
<comment type="catalytic activity">
    <reaction evidence="1 8">
        <text>Endonucleolytic cleavage to 5'-phosphomonoester.</text>
        <dbReference type="EC" id="3.1.26.3"/>
    </reaction>
</comment>
<dbReference type="Pfam" id="PF14622">
    <property type="entry name" value="Ribonucleas_3_3"/>
    <property type="match status" value="1"/>
</dbReference>
<reference evidence="11 12" key="1">
    <citation type="submission" date="2020-04" db="EMBL/GenBank/DDBJ databases">
        <authorList>
            <person name="Yoon J."/>
        </authorList>
    </citation>
    <scope>NUCLEOTIDE SEQUENCE [LARGE SCALE GENOMIC DNA]</scope>
    <source>
        <strain evidence="11 12">KMU-166</strain>
    </source>
</reference>
<dbReference type="Proteomes" id="UP000765845">
    <property type="component" value="Unassembled WGS sequence"/>
</dbReference>
<dbReference type="PROSITE" id="PS50142">
    <property type="entry name" value="RNASE_3_2"/>
    <property type="match status" value="1"/>
</dbReference>
<dbReference type="CDD" id="cd00593">
    <property type="entry name" value="RIBOc"/>
    <property type="match status" value="1"/>
</dbReference>
<dbReference type="GO" id="GO:0004525">
    <property type="term" value="F:ribonuclease III activity"/>
    <property type="evidence" value="ECO:0007669"/>
    <property type="project" value="UniProtKB-EC"/>
</dbReference>
<comment type="caution">
    <text evidence="11">The sequence shown here is derived from an EMBL/GenBank/DDBJ whole genome shotgun (WGS) entry which is preliminary data.</text>
</comment>
<evidence type="ECO:0000259" key="10">
    <source>
        <dbReference type="PROSITE" id="PS50142"/>
    </source>
</evidence>
<feature type="domain" description="DRBM" evidence="9">
    <location>
        <begin position="150"/>
        <end position="220"/>
    </location>
</feature>
<evidence type="ECO:0000256" key="6">
    <source>
        <dbReference type="ARBA" id="ARBA00022801"/>
    </source>
</evidence>
<evidence type="ECO:0000256" key="4">
    <source>
        <dbReference type="ARBA" id="ARBA00022722"/>
    </source>
</evidence>
<comment type="cofactor">
    <cofactor evidence="8">
        <name>Mg(2+)</name>
        <dbReference type="ChEBI" id="CHEBI:18420"/>
    </cofactor>
</comment>
<feature type="binding site" evidence="8">
    <location>
        <position position="36"/>
    </location>
    <ligand>
        <name>Mg(2+)</name>
        <dbReference type="ChEBI" id="CHEBI:18420"/>
    </ligand>
</feature>
<dbReference type="PROSITE" id="PS00517">
    <property type="entry name" value="RNASE_3_1"/>
    <property type="match status" value="1"/>
</dbReference>
<dbReference type="SUPFAM" id="SSF69065">
    <property type="entry name" value="RNase III domain-like"/>
    <property type="match status" value="1"/>
</dbReference>
<feature type="binding site" evidence="8">
    <location>
        <position position="112"/>
    </location>
    <ligand>
        <name>Mg(2+)</name>
        <dbReference type="ChEBI" id="CHEBI:18420"/>
    </ligand>
</feature>
<accession>A0ABX1GD70</accession>
<proteinExistence type="inferred from homology"/>
<keyword evidence="8" id="KW-0699">rRNA-binding</keyword>
<organism evidence="11 12">
    <name type="scientific">Spongiibacter thalassae</name>
    <dbReference type="NCBI Taxonomy" id="2721624"/>
    <lineage>
        <taxon>Bacteria</taxon>
        <taxon>Pseudomonadati</taxon>
        <taxon>Pseudomonadota</taxon>
        <taxon>Gammaproteobacteria</taxon>
        <taxon>Cellvibrionales</taxon>
        <taxon>Spongiibacteraceae</taxon>
        <taxon>Spongiibacter</taxon>
    </lineage>
</organism>
<dbReference type="PANTHER" id="PTHR11207:SF0">
    <property type="entry name" value="RIBONUCLEASE 3"/>
    <property type="match status" value="1"/>
</dbReference>
<feature type="binding site" evidence="8">
    <location>
        <position position="109"/>
    </location>
    <ligand>
        <name>Mg(2+)</name>
        <dbReference type="ChEBI" id="CHEBI:18420"/>
    </ligand>
</feature>
<dbReference type="SUPFAM" id="SSF54768">
    <property type="entry name" value="dsRNA-binding domain-like"/>
    <property type="match status" value="1"/>
</dbReference>
<keyword evidence="5 8" id="KW-0255">Endonuclease</keyword>
<evidence type="ECO:0000313" key="12">
    <source>
        <dbReference type="Proteomes" id="UP000765845"/>
    </source>
</evidence>
<dbReference type="NCBIfam" id="TIGR02191">
    <property type="entry name" value="RNaseIII"/>
    <property type="match status" value="1"/>
</dbReference>
<dbReference type="Gene3D" id="3.30.160.20">
    <property type="match status" value="1"/>
</dbReference>
<dbReference type="Pfam" id="PF00035">
    <property type="entry name" value="dsrm"/>
    <property type="match status" value="1"/>
</dbReference>
<protein>
    <recommendedName>
        <fullName evidence="8">Ribonuclease 3</fullName>
        <ecNumber evidence="8">3.1.26.3</ecNumber>
    </recommendedName>
    <alternativeName>
        <fullName evidence="8">Ribonuclease III</fullName>
        <shortName evidence="8">RNase III</shortName>
    </alternativeName>
</protein>
<dbReference type="InterPro" id="IPR014720">
    <property type="entry name" value="dsRBD_dom"/>
</dbReference>
<sequence length="221" mass="24240">MAELELTLGYCFTDTALLDQALTHRSCAAKHNERLEFLGDSLLNMLVSDHLYRRFPDLDEGDLSRIRASLVSGKTLAKVAGELGLGAYLRLGVGERKSGGNRRASTLADAVEAILGAVYLDADISACRDCIERWFSGRFATLDPQASHKDAKTRLQEYLQARKQPLPEYVVQAAEGEDHQQQFTVACHVAMLNTAFTASGTSRRKAEQAAAAQALLQLEKQ</sequence>
<comment type="similarity">
    <text evidence="2">Belongs to the ribonuclease III family.</text>
</comment>
<evidence type="ECO:0000256" key="5">
    <source>
        <dbReference type="ARBA" id="ARBA00022759"/>
    </source>
</evidence>
<keyword evidence="3 8" id="KW-0507">mRNA processing</keyword>
<dbReference type="SMART" id="SM00358">
    <property type="entry name" value="DSRM"/>
    <property type="match status" value="1"/>
</dbReference>
<name>A0ABX1GD70_9GAMM</name>
<evidence type="ECO:0000256" key="1">
    <source>
        <dbReference type="ARBA" id="ARBA00000109"/>
    </source>
</evidence>
<keyword evidence="8" id="KW-0819">tRNA processing</keyword>
<keyword evidence="7 8" id="KW-0694">RNA-binding</keyword>
<dbReference type="InterPro" id="IPR011907">
    <property type="entry name" value="RNase_III"/>
</dbReference>
<dbReference type="PANTHER" id="PTHR11207">
    <property type="entry name" value="RIBONUCLEASE III"/>
    <property type="match status" value="1"/>
</dbReference>
<evidence type="ECO:0000256" key="2">
    <source>
        <dbReference type="ARBA" id="ARBA00010183"/>
    </source>
</evidence>
<dbReference type="HAMAP" id="MF_00104">
    <property type="entry name" value="RNase_III"/>
    <property type="match status" value="1"/>
</dbReference>
<dbReference type="InterPro" id="IPR036389">
    <property type="entry name" value="RNase_III_sf"/>
</dbReference>
<feature type="domain" description="RNase III" evidence="10">
    <location>
        <begin position="1"/>
        <end position="123"/>
    </location>
</feature>
<keyword evidence="8" id="KW-0460">Magnesium</keyword>
<gene>
    <name evidence="8 11" type="primary">rnc</name>
    <name evidence="11" type="ORF">HCU74_06605</name>
</gene>
<comment type="subunit">
    <text evidence="8">Homodimer.</text>
</comment>